<name>A0ABP8HYR4_9GAMM</name>
<evidence type="ECO:0000313" key="1">
    <source>
        <dbReference type="EMBL" id="GAA4347594.1"/>
    </source>
</evidence>
<dbReference type="Proteomes" id="UP001501294">
    <property type="component" value="Unassembled WGS sequence"/>
</dbReference>
<gene>
    <name evidence="1" type="ORF">GCM10023150_10310</name>
</gene>
<dbReference type="EMBL" id="BAABFU010000001">
    <property type="protein sequence ID" value="GAA4347594.1"/>
    <property type="molecule type" value="Genomic_DNA"/>
</dbReference>
<reference evidence="2" key="1">
    <citation type="journal article" date="2019" name="Int. J. Syst. Evol. Microbiol.">
        <title>The Global Catalogue of Microorganisms (GCM) 10K type strain sequencing project: providing services to taxonomists for standard genome sequencing and annotation.</title>
        <authorList>
            <consortium name="The Broad Institute Genomics Platform"/>
            <consortium name="The Broad Institute Genome Sequencing Center for Infectious Disease"/>
            <person name="Wu L."/>
            <person name="Ma J."/>
        </authorList>
    </citation>
    <scope>NUCLEOTIDE SEQUENCE [LARGE SCALE GENOMIC DNA]</scope>
    <source>
        <strain evidence="2">JCM 17727</strain>
    </source>
</reference>
<comment type="caution">
    <text evidence="1">The sequence shown here is derived from an EMBL/GenBank/DDBJ whole genome shotgun (WGS) entry which is preliminary data.</text>
</comment>
<proteinExistence type="predicted"/>
<protein>
    <submittedName>
        <fullName evidence="1">Uncharacterized protein</fullName>
    </submittedName>
</protein>
<sequence length="55" mass="6623">MGLEVRECISKYMTELINPHTHKTKKPDIFAQEQGFCDKKQGRVYQIHNRVFYHK</sequence>
<keyword evidence="2" id="KW-1185">Reference proteome</keyword>
<accession>A0ABP8HYR4</accession>
<organism evidence="1 2">
    <name type="scientific">Kangiella taiwanensis</name>
    <dbReference type="NCBI Taxonomy" id="1079179"/>
    <lineage>
        <taxon>Bacteria</taxon>
        <taxon>Pseudomonadati</taxon>
        <taxon>Pseudomonadota</taxon>
        <taxon>Gammaproteobacteria</taxon>
        <taxon>Kangiellales</taxon>
        <taxon>Kangiellaceae</taxon>
        <taxon>Kangiella</taxon>
    </lineage>
</organism>
<evidence type="ECO:0000313" key="2">
    <source>
        <dbReference type="Proteomes" id="UP001501294"/>
    </source>
</evidence>